<reference evidence="9" key="1">
    <citation type="journal article" date="2020" name="Stud. Mycol.">
        <title>101 Dothideomycetes genomes: a test case for predicting lifestyles and emergence of pathogens.</title>
        <authorList>
            <person name="Haridas S."/>
            <person name="Albert R."/>
            <person name="Binder M."/>
            <person name="Bloem J."/>
            <person name="Labutti K."/>
            <person name="Salamov A."/>
            <person name="Andreopoulos B."/>
            <person name="Baker S."/>
            <person name="Barry K."/>
            <person name="Bills G."/>
            <person name="Bluhm B."/>
            <person name="Cannon C."/>
            <person name="Castanera R."/>
            <person name="Culley D."/>
            <person name="Daum C."/>
            <person name="Ezra D."/>
            <person name="Gonzalez J."/>
            <person name="Henrissat B."/>
            <person name="Kuo A."/>
            <person name="Liang C."/>
            <person name="Lipzen A."/>
            <person name="Lutzoni F."/>
            <person name="Magnuson J."/>
            <person name="Mondo S."/>
            <person name="Nolan M."/>
            <person name="Ohm R."/>
            <person name="Pangilinan J."/>
            <person name="Park H.-J."/>
            <person name="Ramirez L."/>
            <person name="Alfaro M."/>
            <person name="Sun H."/>
            <person name="Tritt A."/>
            <person name="Yoshinaga Y."/>
            <person name="Zwiers L.-H."/>
            <person name="Turgeon B."/>
            <person name="Goodwin S."/>
            <person name="Spatafora J."/>
            <person name="Crous P."/>
            <person name="Grigoriev I."/>
        </authorList>
    </citation>
    <scope>NUCLEOTIDE SEQUENCE</scope>
    <source>
        <strain evidence="9">CBS 123094</strain>
    </source>
</reference>
<dbReference type="AlphaFoldDB" id="A0A6A5VVX0"/>
<comment type="similarity">
    <text evidence="5">Belongs to the SAT4 family.</text>
</comment>
<evidence type="ECO:0000256" key="7">
    <source>
        <dbReference type="SAM" id="Phobius"/>
    </source>
</evidence>
<dbReference type="Pfam" id="PF20684">
    <property type="entry name" value="Fung_rhodopsin"/>
    <property type="match status" value="1"/>
</dbReference>
<keyword evidence="3 7" id="KW-1133">Transmembrane helix</keyword>
<protein>
    <recommendedName>
        <fullName evidence="8">Rhodopsin domain-containing protein</fullName>
    </recommendedName>
</protein>
<evidence type="ECO:0000256" key="3">
    <source>
        <dbReference type="ARBA" id="ARBA00022989"/>
    </source>
</evidence>
<feature type="domain" description="Rhodopsin" evidence="8">
    <location>
        <begin position="22"/>
        <end position="263"/>
    </location>
</feature>
<feature type="compositionally biased region" description="Polar residues" evidence="6">
    <location>
        <begin position="406"/>
        <end position="417"/>
    </location>
</feature>
<evidence type="ECO:0000256" key="2">
    <source>
        <dbReference type="ARBA" id="ARBA00022692"/>
    </source>
</evidence>
<feature type="transmembrane region" description="Helical" evidence="7">
    <location>
        <begin position="87"/>
        <end position="106"/>
    </location>
</feature>
<dbReference type="EMBL" id="ML977739">
    <property type="protein sequence ID" value="KAF1993017.1"/>
    <property type="molecule type" value="Genomic_DNA"/>
</dbReference>
<name>A0A6A5VVX0_9PLEO</name>
<proteinExistence type="inferred from homology"/>
<keyword evidence="2 7" id="KW-0812">Transmembrane</keyword>
<evidence type="ECO:0000313" key="10">
    <source>
        <dbReference type="Proteomes" id="UP000799779"/>
    </source>
</evidence>
<feature type="transmembrane region" description="Helical" evidence="7">
    <location>
        <begin position="6"/>
        <end position="25"/>
    </location>
</feature>
<gene>
    <name evidence="9" type="ORF">P154DRAFT_451337</name>
</gene>
<feature type="region of interest" description="Disordered" evidence="6">
    <location>
        <begin position="281"/>
        <end position="303"/>
    </location>
</feature>
<dbReference type="PANTHER" id="PTHR33048:SF157">
    <property type="entry name" value="INTEGRAL MEMBRANE PROTEIN"/>
    <property type="match status" value="1"/>
</dbReference>
<comment type="subcellular location">
    <subcellularLocation>
        <location evidence="1">Membrane</location>
        <topology evidence="1">Multi-pass membrane protein</topology>
    </subcellularLocation>
</comment>
<dbReference type="InterPro" id="IPR052337">
    <property type="entry name" value="SAT4-like"/>
</dbReference>
<dbReference type="PANTHER" id="PTHR33048">
    <property type="entry name" value="PTH11-LIKE INTEGRAL MEMBRANE PROTEIN (AFU_ORTHOLOGUE AFUA_5G11245)"/>
    <property type="match status" value="1"/>
</dbReference>
<evidence type="ECO:0000256" key="6">
    <source>
        <dbReference type="SAM" id="MobiDB-lite"/>
    </source>
</evidence>
<feature type="transmembrane region" description="Helical" evidence="7">
    <location>
        <begin position="201"/>
        <end position="221"/>
    </location>
</feature>
<evidence type="ECO:0000259" key="8">
    <source>
        <dbReference type="Pfam" id="PF20684"/>
    </source>
</evidence>
<feature type="transmembrane region" description="Helical" evidence="7">
    <location>
        <begin position="118"/>
        <end position="140"/>
    </location>
</feature>
<dbReference type="GO" id="GO:0016020">
    <property type="term" value="C:membrane"/>
    <property type="evidence" value="ECO:0007669"/>
    <property type="project" value="UniProtKB-SubCell"/>
</dbReference>
<keyword evidence="4 7" id="KW-0472">Membrane</keyword>
<evidence type="ECO:0000256" key="1">
    <source>
        <dbReference type="ARBA" id="ARBA00004141"/>
    </source>
</evidence>
<dbReference type="Proteomes" id="UP000799779">
    <property type="component" value="Unassembled WGS sequence"/>
</dbReference>
<dbReference type="InterPro" id="IPR049326">
    <property type="entry name" value="Rhodopsin_dom_fungi"/>
</dbReference>
<organism evidence="9 10">
    <name type="scientific">Amniculicola lignicola CBS 123094</name>
    <dbReference type="NCBI Taxonomy" id="1392246"/>
    <lineage>
        <taxon>Eukaryota</taxon>
        <taxon>Fungi</taxon>
        <taxon>Dikarya</taxon>
        <taxon>Ascomycota</taxon>
        <taxon>Pezizomycotina</taxon>
        <taxon>Dothideomycetes</taxon>
        <taxon>Pleosporomycetidae</taxon>
        <taxon>Pleosporales</taxon>
        <taxon>Amniculicolaceae</taxon>
        <taxon>Amniculicola</taxon>
    </lineage>
</organism>
<dbReference type="OrthoDB" id="3648173at2759"/>
<accession>A0A6A5VVX0</accession>
<evidence type="ECO:0000313" key="9">
    <source>
        <dbReference type="EMBL" id="KAF1993017.1"/>
    </source>
</evidence>
<evidence type="ECO:0000256" key="5">
    <source>
        <dbReference type="ARBA" id="ARBA00038359"/>
    </source>
</evidence>
<evidence type="ECO:0000256" key="4">
    <source>
        <dbReference type="ARBA" id="ARBA00023136"/>
    </source>
</evidence>
<sequence>MNRVILAVEIPLMVLALCTVGLRVYSRLSIKKKLATCDILIVCGMCCAVARTIISCMSAEDRYGFDVNGPDQHVEVAYYQHIFERRIAYIFAVAFTRWSVLAYYLRIFPPGISTLRRLCWVLLVVAFLQFVEVFVILIVFCRDIGKLWTADWMGFSGNRCFSSSPYSYSAAIGDSVLDCFIFALPIPYVWKLSKIRARQRFGLIVVFALGFLVCIVALLQIPFIKRREKSPSYFGGAINMLIAIQISLAIIAASLPDLRALVARSFPKFSPLRHRSLATAAARPANPDVEQGPLDGAHPGRAGLDGGRIFRKPDWLRSTIPASLLSTRQGNGSDEAVEIGVGAGVPKMGMLRRKSSAFLPWIKQNETVNEEPVPVERKTSSVGIGKSPPPASTPISEVPTIIEPEQPNSAHLTISPG</sequence>
<keyword evidence="10" id="KW-1185">Reference proteome</keyword>
<feature type="transmembrane region" description="Helical" evidence="7">
    <location>
        <begin position="233"/>
        <end position="255"/>
    </location>
</feature>
<feature type="region of interest" description="Disordered" evidence="6">
    <location>
        <begin position="370"/>
        <end position="417"/>
    </location>
</feature>